<dbReference type="GO" id="GO:0003676">
    <property type="term" value="F:nucleic acid binding"/>
    <property type="evidence" value="ECO:0007669"/>
    <property type="project" value="InterPro"/>
</dbReference>
<comment type="catalytic activity">
    <reaction evidence="1">
        <text>Endonucleolytic cleavage to 5'-phosphomonoester.</text>
        <dbReference type="EC" id="3.1.26.4"/>
    </reaction>
</comment>
<organism evidence="12">
    <name type="scientific">virus sp. ctML55</name>
    <dbReference type="NCBI Taxonomy" id="2827627"/>
    <lineage>
        <taxon>Viruses</taxon>
    </lineage>
</organism>
<accession>A0A8S5RHX8</accession>
<protein>
    <recommendedName>
        <fullName evidence="5">ribonuclease H</fullName>
        <ecNumber evidence="5">3.1.26.4</ecNumber>
    </recommendedName>
</protein>
<dbReference type="Pfam" id="PF00075">
    <property type="entry name" value="RNase_H"/>
    <property type="match status" value="1"/>
</dbReference>
<dbReference type="InterPro" id="IPR012337">
    <property type="entry name" value="RNaseH-like_sf"/>
</dbReference>
<dbReference type="SUPFAM" id="SSF53098">
    <property type="entry name" value="Ribonuclease H-like"/>
    <property type="match status" value="1"/>
</dbReference>
<evidence type="ECO:0000256" key="8">
    <source>
        <dbReference type="ARBA" id="ARBA00022759"/>
    </source>
</evidence>
<keyword evidence="6" id="KW-0540">Nuclease</keyword>
<reference evidence="12" key="1">
    <citation type="journal article" date="2021" name="Proc. Natl. Acad. Sci. U.S.A.">
        <title>A Catalog of Tens of Thousands of Viruses from Human Metagenomes Reveals Hidden Associations with Chronic Diseases.</title>
        <authorList>
            <person name="Tisza M.J."/>
            <person name="Buck C.B."/>
        </authorList>
    </citation>
    <scope>NUCLEOTIDE SEQUENCE</scope>
    <source>
        <strain evidence="12">CtML55</strain>
    </source>
</reference>
<dbReference type="Gene3D" id="3.30.420.10">
    <property type="entry name" value="Ribonuclease H-like superfamily/Ribonuclease H"/>
    <property type="match status" value="1"/>
</dbReference>
<evidence type="ECO:0000256" key="1">
    <source>
        <dbReference type="ARBA" id="ARBA00000077"/>
    </source>
</evidence>
<evidence type="ECO:0000256" key="2">
    <source>
        <dbReference type="ARBA" id="ARBA00001946"/>
    </source>
</evidence>
<dbReference type="PANTHER" id="PTHR10642">
    <property type="entry name" value="RIBONUCLEASE H1"/>
    <property type="match status" value="1"/>
</dbReference>
<keyword evidence="8" id="KW-0255">Endonuclease</keyword>
<dbReference type="InterPro" id="IPR022892">
    <property type="entry name" value="RNaseHI"/>
</dbReference>
<evidence type="ECO:0000256" key="10">
    <source>
        <dbReference type="ARBA" id="ARBA00022842"/>
    </source>
</evidence>
<keyword evidence="7" id="KW-0479">Metal-binding</keyword>
<evidence type="ECO:0000256" key="5">
    <source>
        <dbReference type="ARBA" id="ARBA00012180"/>
    </source>
</evidence>
<comment type="cofactor">
    <cofactor evidence="2">
        <name>Mg(2+)</name>
        <dbReference type="ChEBI" id="CHEBI:18420"/>
    </cofactor>
</comment>
<dbReference type="EC" id="3.1.26.4" evidence="5"/>
<keyword evidence="9" id="KW-0378">Hydrolase</keyword>
<sequence>MSRLEVFTDGAFSSSRDTGGVGVVFVIDGEKAYEFSKMIPNTTNNKCELLAVIYALNAVSRKIESLTIYSDSQYVIGCATKGWKRKKNVELWNLYDKVLNKAKQFCPNIDFCWVKGHTSSSDFFSQMNNLADKLAVEASQEYETKKE</sequence>
<evidence type="ECO:0000256" key="9">
    <source>
        <dbReference type="ARBA" id="ARBA00022801"/>
    </source>
</evidence>
<evidence type="ECO:0000259" key="11">
    <source>
        <dbReference type="PROSITE" id="PS50879"/>
    </source>
</evidence>
<dbReference type="EMBL" id="BK059105">
    <property type="protein sequence ID" value="DAE30669.1"/>
    <property type="molecule type" value="Genomic_DNA"/>
</dbReference>
<name>A0A8S5RHX8_9VIRU</name>
<comment type="subunit">
    <text evidence="4">Monomer.</text>
</comment>
<evidence type="ECO:0000313" key="12">
    <source>
        <dbReference type="EMBL" id="DAE30669.1"/>
    </source>
</evidence>
<evidence type="ECO:0000256" key="4">
    <source>
        <dbReference type="ARBA" id="ARBA00011245"/>
    </source>
</evidence>
<dbReference type="InterPro" id="IPR050092">
    <property type="entry name" value="RNase_H"/>
</dbReference>
<dbReference type="CDD" id="cd09278">
    <property type="entry name" value="RNase_HI_prokaryote_like"/>
    <property type="match status" value="1"/>
</dbReference>
<dbReference type="PANTHER" id="PTHR10642:SF26">
    <property type="entry name" value="RIBONUCLEASE H1"/>
    <property type="match status" value="1"/>
</dbReference>
<dbReference type="InterPro" id="IPR002156">
    <property type="entry name" value="RNaseH_domain"/>
</dbReference>
<comment type="similarity">
    <text evidence="3">Belongs to the RNase H family.</text>
</comment>
<dbReference type="GO" id="GO:0043137">
    <property type="term" value="P:DNA replication, removal of RNA primer"/>
    <property type="evidence" value="ECO:0007669"/>
    <property type="project" value="TreeGrafter"/>
</dbReference>
<dbReference type="GO" id="GO:0046872">
    <property type="term" value="F:metal ion binding"/>
    <property type="evidence" value="ECO:0007669"/>
    <property type="project" value="UniProtKB-KW"/>
</dbReference>
<dbReference type="PROSITE" id="PS50879">
    <property type="entry name" value="RNASE_H_1"/>
    <property type="match status" value="1"/>
</dbReference>
<proteinExistence type="inferred from homology"/>
<dbReference type="InterPro" id="IPR036397">
    <property type="entry name" value="RNaseH_sf"/>
</dbReference>
<evidence type="ECO:0000256" key="3">
    <source>
        <dbReference type="ARBA" id="ARBA00005300"/>
    </source>
</evidence>
<dbReference type="GO" id="GO:0004523">
    <property type="term" value="F:RNA-DNA hybrid ribonuclease activity"/>
    <property type="evidence" value="ECO:0007669"/>
    <property type="project" value="UniProtKB-EC"/>
</dbReference>
<keyword evidence="10" id="KW-0460">Magnesium</keyword>
<evidence type="ECO:0000256" key="7">
    <source>
        <dbReference type="ARBA" id="ARBA00022723"/>
    </source>
</evidence>
<feature type="domain" description="RNase H type-1" evidence="11">
    <location>
        <begin position="1"/>
        <end position="140"/>
    </location>
</feature>
<evidence type="ECO:0000256" key="6">
    <source>
        <dbReference type="ARBA" id="ARBA00022722"/>
    </source>
</evidence>